<reference evidence="1 2" key="1">
    <citation type="submission" date="2018-04" db="EMBL/GenBank/DDBJ databases">
        <title>Genomic Encyclopedia of Archaeal and Bacterial Type Strains, Phase II (KMG-II): from individual species to whole genera.</title>
        <authorList>
            <person name="Goeker M."/>
        </authorList>
    </citation>
    <scope>NUCLEOTIDE SEQUENCE [LARGE SCALE GENOMIC DNA]</scope>
    <source>
        <strain evidence="1 2">DSM 21823</strain>
    </source>
</reference>
<comment type="caution">
    <text evidence="1">The sequence shown here is derived from an EMBL/GenBank/DDBJ whole genome shotgun (WGS) entry which is preliminary data.</text>
</comment>
<name>A0A2T6AZ78_9RHOB</name>
<evidence type="ECO:0000313" key="2">
    <source>
        <dbReference type="Proteomes" id="UP000244224"/>
    </source>
</evidence>
<protein>
    <submittedName>
        <fullName evidence="1">Uncharacterized protein</fullName>
    </submittedName>
</protein>
<dbReference type="EMBL" id="QBKP01000008">
    <property type="protein sequence ID" value="PTX49114.1"/>
    <property type="molecule type" value="Genomic_DNA"/>
</dbReference>
<keyword evidence="2" id="KW-1185">Reference proteome</keyword>
<evidence type="ECO:0000313" key="1">
    <source>
        <dbReference type="EMBL" id="PTX49114.1"/>
    </source>
</evidence>
<organism evidence="1 2">
    <name type="scientific">Gemmobacter caeni</name>
    <dbReference type="NCBI Taxonomy" id="589035"/>
    <lineage>
        <taxon>Bacteria</taxon>
        <taxon>Pseudomonadati</taxon>
        <taxon>Pseudomonadota</taxon>
        <taxon>Alphaproteobacteria</taxon>
        <taxon>Rhodobacterales</taxon>
        <taxon>Paracoccaceae</taxon>
        <taxon>Gemmobacter</taxon>
    </lineage>
</organism>
<sequence>MRANKHFLERCQQRGITRTNTQTLYRELVKACSDPVKYADFVEFVVRGLTPEDRGFYRFRVEEGVFYAFVKADGTPVTVVDGRQINMHKLRAKGRRIPRGAWEEMDVLGTSVKGKRKFSKRQRGAV</sequence>
<dbReference type="Proteomes" id="UP000244224">
    <property type="component" value="Unassembled WGS sequence"/>
</dbReference>
<dbReference type="RefSeq" id="WP_108129372.1">
    <property type="nucleotide sequence ID" value="NZ_QBKP01000008.1"/>
</dbReference>
<dbReference type="AlphaFoldDB" id="A0A2T6AZ78"/>
<accession>A0A2T6AZ78</accession>
<proteinExistence type="predicted"/>
<gene>
    <name evidence="1" type="ORF">C8N34_108224</name>
</gene>